<dbReference type="EMBL" id="JEOB01000002">
    <property type="protein sequence ID" value="EXM39995.1"/>
    <property type="molecule type" value="Genomic_DNA"/>
</dbReference>
<dbReference type="RefSeq" id="WP_037287485.1">
    <property type="nucleotide sequence ID" value="NZ_JEOB01000002.1"/>
</dbReference>
<dbReference type="Gene3D" id="3.40.50.850">
    <property type="entry name" value="Isochorismatase-like"/>
    <property type="match status" value="1"/>
</dbReference>
<evidence type="ECO:0000313" key="5">
    <source>
        <dbReference type="Proteomes" id="UP000021369"/>
    </source>
</evidence>
<dbReference type="PATRIC" id="fig|1341156.4.peg.1299"/>
<dbReference type="Pfam" id="PF00857">
    <property type="entry name" value="Isochorismatase"/>
    <property type="match status" value="1"/>
</dbReference>
<dbReference type="InterPro" id="IPR036380">
    <property type="entry name" value="Isochorismatase-like_sf"/>
</dbReference>
<reference evidence="4 5" key="1">
    <citation type="submission" date="2013-06" db="EMBL/GenBank/DDBJ databases">
        <title>Rumen cellulosomics: divergent fiber-degrading strategies revealed by comparative genome-wide analysis of six Ruminococcal strains.</title>
        <authorList>
            <person name="Dassa B."/>
            <person name="Borovok I."/>
            <person name="Lamed R."/>
            <person name="Flint H."/>
            <person name="Yeoman C.J."/>
            <person name="White B."/>
            <person name="Bayer E.A."/>
        </authorList>
    </citation>
    <scope>NUCLEOTIDE SEQUENCE [LARGE SCALE GENOMIC DNA]</scope>
    <source>
        <strain evidence="4 5">SY3</strain>
    </source>
</reference>
<gene>
    <name evidence="4" type="ORF">RASY3_09990</name>
</gene>
<keyword evidence="2" id="KW-0378">Hydrolase</keyword>
<evidence type="ECO:0000256" key="2">
    <source>
        <dbReference type="ARBA" id="ARBA00022801"/>
    </source>
</evidence>
<dbReference type="InterPro" id="IPR000868">
    <property type="entry name" value="Isochorismatase-like_dom"/>
</dbReference>
<dbReference type="InterPro" id="IPR050272">
    <property type="entry name" value="Isochorismatase-like_hydrls"/>
</dbReference>
<comment type="similarity">
    <text evidence="1">Belongs to the isochorismatase family.</text>
</comment>
<dbReference type="SUPFAM" id="SSF52499">
    <property type="entry name" value="Isochorismatase-like hydrolases"/>
    <property type="match status" value="1"/>
</dbReference>
<sequence>MTDKKALLVIDMQNDYLWAERKPMFSYDTDILVKSVNDTIAQHKASGEDIIYIGQVFPNIFTNRLIIGFSIKGSKGAELYSGLDVVSQLYFEKYLPNTFTSKCFKEHLSQNTYSTFTICGLDLCGCVGATAEGALRTGAEVFLDEKSTGCRFSAHKAQKRKTELINKGVKFI</sequence>
<name>A0A011WSN2_RUMAL</name>
<dbReference type="GO" id="GO:0016787">
    <property type="term" value="F:hydrolase activity"/>
    <property type="evidence" value="ECO:0007669"/>
    <property type="project" value="UniProtKB-KW"/>
</dbReference>
<dbReference type="OrthoDB" id="257098at2"/>
<evidence type="ECO:0000313" key="4">
    <source>
        <dbReference type="EMBL" id="EXM39995.1"/>
    </source>
</evidence>
<accession>A0A011WSN2</accession>
<proteinExistence type="inferred from homology"/>
<feature type="domain" description="Isochorismatase-like" evidence="3">
    <location>
        <begin position="6"/>
        <end position="152"/>
    </location>
</feature>
<dbReference type="AlphaFoldDB" id="A0A011WSN2"/>
<dbReference type="PANTHER" id="PTHR43540">
    <property type="entry name" value="PEROXYUREIDOACRYLATE/UREIDOACRYLATE AMIDOHYDROLASE-RELATED"/>
    <property type="match status" value="1"/>
</dbReference>
<comment type="caution">
    <text evidence="4">The sequence shown here is derived from an EMBL/GenBank/DDBJ whole genome shotgun (WGS) entry which is preliminary data.</text>
</comment>
<keyword evidence="5" id="KW-1185">Reference proteome</keyword>
<evidence type="ECO:0000259" key="3">
    <source>
        <dbReference type="Pfam" id="PF00857"/>
    </source>
</evidence>
<organism evidence="4 5">
    <name type="scientific">Ruminococcus albus SY3</name>
    <dbReference type="NCBI Taxonomy" id="1341156"/>
    <lineage>
        <taxon>Bacteria</taxon>
        <taxon>Bacillati</taxon>
        <taxon>Bacillota</taxon>
        <taxon>Clostridia</taxon>
        <taxon>Eubacteriales</taxon>
        <taxon>Oscillospiraceae</taxon>
        <taxon>Ruminococcus</taxon>
    </lineage>
</organism>
<evidence type="ECO:0000256" key="1">
    <source>
        <dbReference type="ARBA" id="ARBA00006336"/>
    </source>
</evidence>
<dbReference type="Proteomes" id="UP000021369">
    <property type="component" value="Unassembled WGS sequence"/>
</dbReference>
<protein>
    <submittedName>
        <fullName evidence="4">Isochorismatase</fullName>
    </submittedName>
</protein>